<evidence type="ECO:0000313" key="1">
    <source>
        <dbReference type="EMBL" id="SNS63535.1"/>
    </source>
</evidence>
<dbReference type="RefSeq" id="WP_089244850.1">
    <property type="nucleotide sequence ID" value="NZ_FZOW01000004.1"/>
</dbReference>
<accession>A0A239G3H2</accession>
<protein>
    <submittedName>
        <fullName evidence="1">Uncharacterized protein</fullName>
    </submittedName>
</protein>
<dbReference type="STRING" id="398843.A3K89_16990"/>
<dbReference type="EMBL" id="FZOW01000004">
    <property type="protein sequence ID" value="SNS63535.1"/>
    <property type="molecule type" value="Genomic_DNA"/>
</dbReference>
<dbReference type="AlphaFoldDB" id="A0A239G3H2"/>
<organism evidence="1 2">
    <name type="scientific">Rhodococcoides kyotonense</name>
    <dbReference type="NCBI Taxonomy" id="398843"/>
    <lineage>
        <taxon>Bacteria</taxon>
        <taxon>Bacillati</taxon>
        <taxon>Actinomycetota</taxon>
        <taxon>Actinomycetes</taxon>
        <taxon>Mycobacteriales</taxon>
        <taxon>Nocardiaceae</taxon>
        <taxon>Rhodococcoides</taxon>
    </lineage>
</organism>
<evidence type="ECO:0000313" key="2">
    <source>
        <dbReference type="Proteomes" id="UP000198327"/>
    </source>
</evidence>
<dbReference type="OrthoDB" id="3571220at2"/>
<proteinExistence type="predicted"/>
<sequence>MERSRFHGELYGVGTESGVRIVVGHWTESPLGEFTDVMIQFADDRRLLLAPSDDVREFVSATYTFDDTLITPVTFGPEITAGPLRLRIDVGSPTPLGRLLHVVPASISTAPWFCTLTDPIARVVLRGVRTRGSAGNGRREYYGARHQHRITAASASWNGDDLGRLTPVEPPVTFGFGSTPKNPSVTAITTTIDS</sequence>
<dbReference type="Proteomes" id="UP000198327">
    <property type="component" value="Unassembled WGS sequence"/>
</dbReference>
<reference evidence="2" key="1">
    <citation type="submission" date="2017-06" db="EMBL/GenBank/DDBJ databases">
        <authorList>
            <person name="Varghese N."/>
            <person name="Submissions S."/>
        </authorList>
    </citation>
    <scope>NUCLEOTIDE SEQUENCE [LARGE SCALE GENOMIC DNA]</scope>
    <source>
        <strain evidence="2">JCM 23211</strain>
    </source>
</reference>
<keyword evidence="2" id="KW-1185">Reference proteome</keyword>
<name>A0A239G3H2_9NOCA</name>
<gene>
    <name evidence="1" type="ORF">SAMN05421642_10441</name>
</gene>